<protein>
    <recommendedName>
        <fullName evidence="2">4-hydroxythreonine-4-phosphate dehydrogenase</fullName>
    </recommendedName>
</protein>
<evidence type="ECO:0000313" key="1">
    <source>
        <dbReference type="EMBL" id="GAI74124.1"/>
    </source>
</evidence>
<evidence type="ECO:0008006" key="2">
    <source>
        <dbReference type="Google" id="ProtNLM"/>
    </source>
</evidence>
<dbReference type="EMBL" id="BARW01012887">
    <property type="protein sequence ID" value="GAI74124.1"/>
    <property type="molecule type" value="Genomic_DNA"/>
</dbReference>
<dbReference type="Gene3D" id="3.40.718.10">
    <property type="entry name" value="Isopropylmalate Dehydrogenase"/>
    <property type="match status" value="1"/>
</dbReference>
<proteinExistence type="predicted"/>
<comment type="caution">
    <text evidence="1">The sequence shown here is derived from an EMBL/GenBank/DDBJ whole genome shotgun (WGS) entry which is preliminary data.</text>
</comment>
<dbReference type="SUPFAM" id="SSF53659">
    <property type="entry name" value="Isocitrate/Isopropylmalate dehydrogenase-like"/>
    <property type="match status" value="1"/>
</dbReference>
<organism evidence="1">
    <name type="scientific">marine sediment metagenome</name>
    <dbReference type="NCBI Taxonomy" id="412755"/>
    <lineage>
        <taxon>unclassified sequences</taxon>
        <taxon>metagenomes</taxon>
        <taxon>ecological metagenomes</taxon>
    </lineage>
</organism>
<gene>
    <name evidence="1" type="ORF">S12H4_23992</name>
</gene>
<dbReference type="AlphaFoldDB" id="X1T253"/>
<accession>X1T253</accession>
<name>X1T253_9ZZZZ</name>
<reference evidence="1" key="1">
    <citation type="journal article" date="2014" name="Front. Microbiol.">
        <title>High frequency of phylogenetically diverse reductive dehalogenase-homologous genes in deep subseafloor sedimentary metagenomes.</title>
        <authorList>
            <person name="Kawai M."/>
            <person name="Futagami T."/>
            <person name="Toyoda A."/>
            <person name="Takaki Y."/>
            <person name="Nishi S."/>
            <person name="Hori S."/>
            <person name="Arai W."/>
            <person name="Tsubouchi T."/>
            <person name="Morono Y."/>
            <person name="Uchiyama I."/>
            <person name="Ito T."/>
            <person name="Fujiyama A."/>
            <person name="Inagaki F."/>
            <person name="Takami H."/>
        </authorList>
    </citation>
    <scope>NUCLEOTIDE SEQUENCE</scope>
    <source>
        <strain evidence="1">Expedition CK06-06</strain>
    </source>
</reference>
<sequence length="34" mass="3693">MTTRVKPLIVITMGDAAGIGPEIIVKALHLEEIY</sequence>
<feature type="non-terminal residue" evidence="1">
    <location>
        <position position="34"/>
    </location>
</feature>